<dbReference type="Proteomes" id="UP000494245">
    <property type="component" value="Unassembled WGS sequence"/>
</dbReference>
<dbReference type="RefSeq" id="WP_173081865.1">
    <property type="nucleotide sequence ID" value="NZ_BLTE01000003.1"/>
</dbReference>
<gene>
    <name evidence="1" type="ORF">NNJEOMEG_00959</name>
</gene>
<dbReference type="EMBL" id="BLTE01000003">
    <property type="protein sequence ID" value="GFK93129.1"/>
    <property type="molecule type" value="Genomic_DNA"/>
</dbReference>
<proteinExistence type="predicted"/>
<reference evidence="1 2" key="1">
    <citation type="submission" date="2020-04" db="EMBL/GenBank/DDBJ databases">
        <authorList>
            <consortium name="Desulfovibrio sp. FSS-1 genome sequencing consortium"/>
            <person name="Shimoshige H."/>
            <person name="Kobayashi H."/>
            <person name="Maekawa T."/>
        </authorList>
    </citation>
    <scope>NUCLEOTIDE SEQUENCE [LARGE SCALE GENOMIC DNA]</scope>
    <source>
        <strain evidence="1 2">SIID29052-01</strain>
    </source>
</reference>
<comment type="caution">
    <text evidence="1">The sequence shown here is derived from an EMBL/GenBank/DDBJ whole genome shotgun (WGS) entry which is preliminary data.</text>
</comment>
<reference evidence="1 2" key="2">
    <citation type="submission" date="2020-05" db="EMBL/GenBank/DDBJ databases">
        <title>Draft genome sequence of Desulfovibrio sp. strainFSS-1.</title>
        <authorList>
            <person name="Shimoshige H."/>
            <person name="Kobayashi H."/>
            <person name="Maekawa T."/>
        </authorList>
    </citation>
    <scope>NUCLEOTIDE SEQUENCE [LARGE SCALE GENOMIC DNA]</scope>
    <source>
        <strain evidence="1 2">SIID29052-01</strain>
    </source>
</reference>
<keyword evidence="2" id="KW-1185">Reference proteome</keyword>
<accession>A0A6V8LSS4</accession>
<name>A0A6V8LSS4_9BACT</name>
<evidence type="ECO:0000313" key="2">
    <source>
        <dbReference type="Proteomes" id="UP000494245"/>
    </source>
</evidence>
<sequence length="194" mass="20782">MNPENDPLLLAREAVRQASAQARLAGLGEIVAAVAGQPGGEAPQASAALPVPAAPEEGLAALLAESLAREPDIASFTGQDGETKYHMPALLSRHYAGILDRRGDKAELIAAEVRINSRDYPRPVRLELFECPPFALAPEEISAALKAMAASEAYADIRFTQSPEGAVYLFSTRHLTREYASFLARRDEDMAGNP</sequence>
<dbReference type="AlphaFoldDB" id="A0A6V8LSS4"/>
<evidence type="ECO:0000313" key="1">
    <source>
        <dbReference type="EMBL" id="GFK93129.1"/>
    </source>
</evidence>
<protein>
    <submittedName>
        <fullName evidence="1">Uncharacterized protein</fullName>
    </submittedName>
</protein>
<organism evidence="1 2">
    <name type="scientific">Fundidesulfovibrio magnetotacticus</name>
    <dbReference type="NCBI Taxonomy" id="2730080"/>
    <lineage>
        <taxon>Bacteria</taxon>
        <taxon>Pseudomonadati</taxon>
        <taxon>Thermodesulfobacteriota</taxon>
        <taxon>Desulfovibrionia</taxon>
        <taxon>Desulfovibrionales</taxon>
        <taxon>Desulfovibrionaceae</taxon>
        <taxon>Fundidesulfovibrio</taxon>
    </lineage>
</organism>